<sequence length="152" mass="15829">MAREAASSQVVQESIATVWITSSGNVSATAISDKRVTARHSTHEGGKFLQRELLSLRVVRALPKASNKGAASKICSVITAEAEPPPGTTAAKYCITSFVDSVLPEPDSPEITTTCGEGGRCRLKTCGDNMATEGEGAGLVGVIDPQRCHGSK</sequence>
<dbReference type="EnsemblMetazoa" id="GBRI035544-RA">
    <property type="protein sequence ID" value="GBRI035544-PA"/>
    <property type="gene ID" value="GBRI035544"/>
</dbReference>
<keyword evidence="2" id="KW-1185">Reference proteome</keyword>
<reference evidence="2" key="1">
    <citation type="submission" date="2014-03" db="EMBL/GenBank/DDBJ databases">
        <authorList>
            <person name="Aksoy S."/>
            <person name="Warren W."/>
            <person name="Wilson R.K."/>
        </authorList>
    </citation>
    <scope>NUCLEOTIDE SEQUENCE [LARGE SCALE GENOMIC DNA]</scope>
    <source>
        <strain evidence="2">IAEA</strain>
    </source>
</reference>
<evidence type="ECO:0000313" key="2">
    <source>
        <dbReference type="Proteomes" id="UP000091820"/>
    </source>
</evidence>
<organism evidence="1 2">
    <name type="scientific">Glossina brevipalpis</name>
    <dbReference type="NCBI Taxonomy" id="37001"/>
    <lineage>
        <taxon>Eukaryota</taxon>
        <taxon>Metazoa</taxon>
        <taxon>Ecdysozoa</taxon>
        <taxon>Arthropoda</taxon>
        <taxon>Hexapoda</taxon>
        <taxon>Insecta</taxon>
        <taxon>Pterygota</taxon>
        <taxon>Neoptera</taxon>
        <taxon>Endopterygota</taxon>
        <taxon>Diptera</taxon>
        <taxon>Brachycera</taxon>
        <taxon>Muscomorpha</taxon>
        <taxon>Hippoboscoidea</taxon>
        <taxon>Glossinidae</taxon>
        <taxon>Glossina</taxon>
    </lineage>
</organism>
<dbReference type="AlphaFoldDB" id="A0A1A9WX27"/>
<dbReference type="VEuPathDB" id="VectorBase:GBRI035544"/>
<accession>A0A1A9WX27</accession>
<evidence type="ECO:0000313" key="1">
    <source>
        <dbReference type="EnsemblMetazoa" id="GBRI035544-PA"/>
    </source>
</evidence>
<protein>
    <submittedName>
        <fullName evidence="1">Uncharacterized protein</fullName>
    </submittedName>
</protein>
<dbReference type="Proteomes" id="UP000091820">
    <property type="component" value="Unassembled WGS sequence"/>
</dbReference>
<reference evidence="1" key="2">
    <citation type="submission" date="2020-05" db="UniProtKB">
        <authorList>
            <consortium name="EnsemblMetazoa"/>
        </authorList>
    </citation>
    <scope>IDENTIFICATION</scope>
    <source>
        <strain evidence="1">IAEA</strain>
    </source>
</reference>
<name>A0A1A9WX27_9MUSC</name>
<proteinExistence type="predicted"/>